<dbReference type="InterPro" id="IPR011010">
    <property type="entry name" value="DNA_brk_join_enz"/>
</dbReference>
<protein>
    <recommendedName>
        <fullName evidence="3">Integrase</fullName>
    </recommendedName>
</protein>
<evidence type="ECO:0008006" key="3">
    <source>
        <dbReference type="Google" id="ProtNLM"/>
    </source>
</evidence>
<evidence type="ECO:0000313" key="1">
    <source>
        <dbReference type="EMBL" id="MFC7275761.1"/>
    </source>
</evidence>
<dbReference type="Proteomes" id="UP001596548">
    <property type="component" value="Unassembled WGS sequence"/>
</dbReference>
<name>A0ABW2HSZ4_9ACTN</name>
<evidence type="ECO:0000313" key="2">
    <source>
        <dbReference type="Proteomes" id="UP001596548"/>
    </source>
</evidence>
<dbReference type="SUPFAM" id="SSF56349">
    <property type="entry name" value="DNA breaking-rejoining enzymes"/>
    <property type="match status" value="1"/>
</dbReference>
<dbReference type="RefSeq" id="WP_378969263.1">
    <property type="nucleotide sequence ID" value="NZ_JBHTBJ010000011.1"/>
</dbReference>
<organism evidence="1 2">
    <name type="scientific">Paractinoplanes rhizophilus</name>
    <dbReference type="NCBI Taxonomy" id="1416877"/>
    <lineage>
        <taxon>Bacteria</taxon>
        <taxon>Bacillati</taxon>
        <taxon>Actinomycetota</taxon>
        <taxon>Actinomycetes</taxon>
        <taxon>Micromonosporales</taxon>
        <taxon>Micromonosporaceae</taxon>
        <taxon>Paractinoplanes</taxon>
    </lineage>
</organism>
<accession>A0ABW2HSZ4</accession>
<dbReference type="EMBL" id="JBHTBJ010000011">
    <property type="protein sequence ID" value="MFC7275761.1"/>
    <property type="molecule type" value="Genomic_DNA"/>
</dbReference>
<keyword evidence="2" id="KW-1185">Reference proteome</keyword>
<proteinExistence type="predicted"/>
<reference evidence="2" key="1">
    <citation type="journal article" date="2019" name="Int. J. Syst. Evol. Microbiol.">
        <title>The Global Catalogue of Microorganisms (GCM) 10K type strain sequencing project: providing services to taxonomists for standard genome sequencing and annotation.</title>
        <authorList>
            <consortium name="The Broad Institute Genomics Platform"/>
            <consortium name="The Broad Institute Genome Sequencing Center for Infectious Disease"/>
            <person name="Wu L."/>
            <person name="Ma J."/>
        </authorList>
    </citation>
    <scope>NUCLEOTIDE SEQUENCE [LARGE SCALE GENOMIC DNA]</scope>
    <source>
        <strain evidence="2">XZYJT-10</strain>
    </source>
</reference>
<comment type="caution">
    <text evidence="1">The sequence shown here is derived from an EMBL/GenBank/DDBJ whole genome shotgun (WGS) entry which is preliminary data.</text>
</comment>
<sequence>MNERHNFAHEWKLAGGNTGVLLLLLGWSSDAMPRRYGRSAAAERARQIQTQLGIGEKV</sequence>
<gene>
    <name evidence="1" type="ORF">ACFQS1_17365</name>
</gene>